<organism evidence="2 3">
    <name type="scientific">Candidatus Thiodictyon syntrophicum</name>
    <dbReference type="NCBI Taxonomy" id="1166950"/>
    <lineage>
        <taxon>Bacteria</taxon>
        <taxon>Pseudomonadati</taxon>
        <taxon>Pseudomonadota</taxon>
        <taxon>Gammaproteobacteria</taxon>
        <taxon>Chromatiales</taxon>
        <taxon>Chromatiaceae</taxon>
        <taxon>Thiodictyon</taxon>
    </lineage>
</organism>
<gene>
    <name evidence="2" type="ORF">THSYN_23410</name>
</gene>
<sequence>MHIPAAKTYHLILLVGGLGLGASADATIALIGSYGLGEPNSIGTTSNPQYYGFAPLKDSAGTPNDFTRYQYGGEPIPSIQTTGLAAPGSTAAIQLIQAAWIANAGWTGTTATYGLTDDWAAQLWVKVPEVPEVNQSYLLFSTNEEAANAVTLEVNKGSINLIQGASAATRMIGFAYSPDEWFRATLISYDGTVALYQDDQRYAVATTTSFAHALNSLMLSIGPTGPGLRGGSGTYDELRVWSFDHTTDSLGEVVDITVPEPASTALMGIGVLGLLLRRRRPA</sequence>
<feature type="domain" description="Ice-binding protein C-terminal" evidence="1">
    <location>
        <begin position="257"/>
        <end position="279"/>
    </location>
</feature>
<dbReference type="AlphaFoldDB" id="A0A2K8UDD7"/>
<dbReference type="Pfam" id="PF07589">
    <property type="entry name" value="PEP-CTERM"/>
    <property type="match status" value="1"/>
</dbReference>
<dbReference type="Gene3D" id="2.60.120.200">
    <property type="match status" value="1"/>
</dbReference>
<dbReference type="InterPro" id="IPR013320">
    <property type="entry name" value="ConA-like_dom_sf"/>
</dbReference>
<name>A0A2K8UDD7_9GAMM</name>
<dbReference type="NCBIfam" id="TIGR02595">
    <property type="entry name" value="PEP_CTERM"/>
    <property type="match status" value="1"/>
</dbReference>
<dbReference type="KEGG" id="tsy:THSYN_23410"/>
<keyword evidence="3" id="KW-1185">Reference proteome</keyword>
<protein>
    <recommendedName>
        <fullName evidence="1">Ice-binding protein C-terminal domain-containing protein</fullName>
    </recommendedName>
</protein>
<dbReference type="EMBL" id="CP020370">
    <property type="protein sequence ID" value="AUB83604.1"/>
    <property type="molecule type" value="Genomic_DNA"/>
</dbReference>
<dbReference type="InterPro" id="IPR013424">
    <property type="entry name" value="Ice-binding_C"/>
</dbReference>
<dbReference type="SUPFAM" id="SSF49899">
    <property type="entry name" value="Concanavalin A-like lectins/glucanases"/>
    <property type="match status" value="1"/>
</dbReference>
<accession>A0A2K8UDD7</accession>
<proteinExistence type="predicted"/>
<dbReference type="Proteomes" id="UP000232638">
    <property type="component" value="Chromosome"/>
</dbReference>
<evidence type="ECO:0000313" key="3">
    <source>
        <dbReference type="Proteomes" id="UP000232638"/>
    </source>
</evidence>
<reference evidence="2 3" key="1">
    <citation type="submission" date="2017-03" db="EMBL/GenBank/DDBJ databases">
        <title>Complete genome sequence of Candidatus 'Thiodictyon syntrophicum' sp. nov. strain Cad16T, a photolithoautotroph purple sulfur bacterium isolated from an alpine meromictic lake.</title>
        <authorList>
            <person name="Luedin S.M."/>
            <person name="Pothier J.F."/>
            <person name="Danza F."/>
            <person name="Storelli N."/>
            <person name="Wittwer M."/>
            <person name="Tonolla M."/>
        </authorList>
    </citation>
    <scope>NUCLEOTIDE SEQUENCE [LARGE SCALE GENOMIC DNA]</scope>
    <source>
        <strain evidence="2 3">Cad16T</strain>
    </source>
</reference>
<dbReference type="RefSeq" id="WP_100921289.1">
    <property type="nucleotide sequence ID" value="NZ_CP020370.1"/>
</dbReference>
<evidence type="ECO:0000313" key="2">
    <source>
        <dbReference type="EMBL" id="AUB83604.1"/>
    </source>
</evidence>
<evidence type="ECO:0000259" key="1">
    <source>
        <dbReference type="Pfam" id="PF07589"/>
    </source>
</evidence>